<dbReference type="Gene3D" id="2.30.40.10">
    <property type="entry name" value="Urease, subunit C, domain 1"/>
    <property type="match status" value="1"/>
</dbReference>
<dbReference type="GO" id="GO:0019700">
    <property type="term" value="P:organic phosphonate catabolic process"/>
    <property type="evidence" value="ECO:0007669"/>
    <property type="project" value="InterPro"/>
</dbReference>
<dbReference type="InterPro" id="IPR006680">
    <property type="entry name" value="Amidohydro-rel"/>
</dbReference>
<dbReference type="InterPro" id="IPR011059">
    <property type="entry name" value="Metal-dep_hydrolase_composite"/>
</dbReference>
<dbReference type="SUPFAM" id="SSF51556">
    <property type="entry name" value="Metallo-dependent hydrolases"/>
    <property type="match status" value="1"/>
</dbReference>
<dbReference type="GO" id="GO:0016810">
    <property type="term" value="F:hydrolase activity, acting on carbon-nitrogen (but not peptide) bonds"/>
    <property type="evidence" value="ECO:0007669"/>
    <property type="project" value="InterPro"/>
</dbReference>
<dbReference type="NCBIfam" id="NF011990">
    <property type="entry name" value="PRK15446.2-6"/>
    <property type="match status" value="1"/>
</dbReference>
<evidence type="ECO:0000313" key="3">
    <source>
        <dbReference type="Proteomes" id="UP000218418"/>
    </source>
</evidence>
<accession>A0A1Z4LPF1</accession>
<proteinExistence type="predicted"/>
<dbReference type="InterPro" id="IPR051781">
    <property type="entry name" value="Metallo-dep_Hydrolase"/>
</dbReference>
<sequence>MTAQPRIKQCSKSGKTTKLAIEGAEILTPEGWEKDATVLIADGCFVDITTNPDTNGYKKIIAEGMQILPGIVDLHGDAFERMICPRRGVNIPLPIAMVENDRNLLAAGITTFFCAITDSYEPGLRSRETARSLIDFIWGDGEHLLSCNHLIHIRHELTNIKGHQELCSWLKKRRIDFLSINDHLPPIEDRKKWRRHISSLRQRVTLSNQEIVDMLVELQEYRLEGSLQVEQLIELAHSNNIPVASHDDDSEEKVALSHQRKMAIAEFPANVDLAAEERKFGASVLMGAPNLLQGGSHLGWMSVAEALQNEVLDCLCSDYHYPSLFHAPFKLHLEGLMSLEKAWELVSSRPAAAIGLGEQKGKIAPGYDADFLLIHPENPIPSSIASVYVRGKEVAKYS</sequence>
<dbReference type="AlphaFoldDB" id="A0A1Z4LPF1"/>
<dbReference type="Proteomes" id="UP000218418">
    <property type="component" value="Chromosome"/>
</dbReference>
<dbReference type="NCBIfam" id="NF011987">
    <property type="entry name" value="PRK15446.2-3"/>
    <property type="match status" value="1"/>
</dbReference>
<dbReference type="SUPFAM" id="SSF51338">
    <property type="entry name" value="Composite domain of metallo-dependent hydrolases"/>
    <property type="match status" value="1"/>
</dbReference>
<dbReference type="InterPro" id="IPR012696">
    <property type="entry name" value="PhnM"/>
</dbReference>
<dbReference type="InterPro" id="IPR032466">
    <property type="entry name" value="Metal_Hydrolase"/>
</dbReference>
<reference evidence="2 3" key="1">
    <citation type="submission" date="2017-06" db="EMBL/GenBank/DDBJ databases">
        <title>Genome sequencing of cyanobaciteial culture collection at National Institute for Environmental Studies (NIES).</title>
        <authorList>
            <person name="Hirose Y."/>
            <person name="Shimura Y."/>
            <person name="Fujisawa T."/>
            <person name="Nakamura Y."/>
            <person name="Kawachi M."/>
        </authorList>
    </citation>
    <scope>NUCLEOTIDE SEQUENCE [LARGE SCALE GENOMIC DNA]</scope>
    <source>
        <strain evidence="2 3">NIES-267</strain>
    </source>
</reference>
<dbReference type="EMBL" id="AP018227">
    <property type="protein sequence ID" value="BAY83083.1"/>
    <property type="molecule type" value="Genomic_DNA"/>
</dbReference>
<evidence type="ECO:0000259" key="1">
    <source>
        <dbReference type="Pfam" id="PF01979"/>
    </source>
</evidence>
<keyword evidence="3" id="KW-1185">Reference proteome</keyword>
<name>A0A1Z4LPF1_9CYAN</name>
<organism evidence="2 3">
    <name type="scientific">Calothrix parasitica NIES-267</name>
    <dbReference type="NCBI Taxonomy" id="1973488"/>
    <lineage>
        <taxon>Bacteria</taxon>
        <taxon>Bacillati</taxon>
        <taxon>Cyanobacteriota</taxon>
        <taxon>Cyanophyceae</taxon>
        <taxon>Nostocales</taxon>
        <taxon>Calotrichaceae</taxon>
        <taxon>Calothrix</taxon>
    </lineage>
</organism>
<dbReference type="Pfam" id="PF01979">
    <property type="entry name" value="Amidohydro_1"/>
    <property type="match status" value="1"/>
</dbReference>
<dbReference type="PANTHER" id="PTHR43135:SF3">
    <property type="entry name" value="ALPHA-D-RIBOSE 1-METHYLPHOSPHONATE 5-TRIPHOSPHATE DIPHOSPHATASE"/>
    <property type="match status" value="1"/>
</dbReference>
<protein>
    <submittedName>
        <fullName evidence="2">Phosphonate metabolism protein PhnM</fullName>
    </submittedName>
</protein>
<feature type="domain" description="Amidohydrolase-related" evidence="1">
    <location>
        <begin position="279"/>
        <end position="392"/>
    </location>
</feature>
<evidence type="ECO:0000313" key="2">
    <source>
        <dbReference type="EMBL" id="BAY83083.1"/>
    </source>
</evidence>
<dbReference type="PANTHER" id="PTHR43135">
    <property type="entry name" value="ALPHA-D-RIBOSE 1-METHYLPHOSPHONATE 5-TRIPHOSPHATE DIPHOSPHATASE"/>
    <property type="match status" value="1"/>
</dbReference>
<dbReference type="Gene3D" id="3.20.20.140">
    <property type="entry name" value="Metal-dependent hydrolases"/>
    <property type="match status" value="1"/>
</dbReference>
<gene>
    <name evidence="2" type="primary">phnM</name>
    <name evidence="2" type="ORF">NIES267_25690</name>
</gene>
<dbReference type="PIRSF" id="PIRSF038971">
    <property type="entry name" value="PhnM"/>
    <property type="match status" value="1"/>
</dbReference>